<comment type="similarity">
    <text evidence="2">Belongs to the cytochrome ubiquinol oxidase subunit 2 family.</text>
</comment>
<evidence type="ECO:0000256" key="6">
    <source>
        <dbReference type="ARBA" id="ARBA00023136"/>
    </source>
</evidence>
<comment type="subcellular location">
    <subcellularLocation>
        <location evidence="1">Cell membrane</location>
        <topology evidence="1">Multi-pass membrane protein</topology>
    </subcellularLocation>
</comment>
<protein>
    <submittedName>
        <fullName evidence="8">Cytochrome d ubiquinol oxidase subunit II</fullName>
    </submittedName>
</protein>
<feature type="transmembrane region" description="Helical" evidence="7">
    <location>
        <begin position="117"/>
        <end position="140"/>
    </location>
</feature>
<feature type="transmembrane region" description="Helical" evidence="7">
    <location>
        <begin position="298"/>
        <end position="322"/>
    </location>
</feature>
<comment type="caution">
    <text evidence="8">The sequence shown here is derived from an EMBL/GenBank/DDBJ whole genome shotgun (WGS) entry which is preliminary data.</text>
</comment>
<dbReference type="RefSeq" id="WP_163738001.1">
    <property type="nucleotide sequence ID" value="NZ_JAAGOA010000007.1"/>
</dbReference>
<dbReference type="PANTHER" id="PTHR43141:SF4">
    <property type="entry name" value="CYTOCHROME BD2 SUBUNIT II"/>
    <property type="match status" value="1"/>
</dbReference>
<sequence>MWLADLAGTILLLGLTAYTVLGGADFGAGFWDLTAGGAQRGARLRGMIKRSMGPVWEANHVWLIFVLVVFWTAFPRAFGPVMETLYIPLFLAAIGIIFRGAAFALRGEAATIAEARALGATFAFASVLIPFFFGTVIGAIADGRVPVGGGDPWRSWTGPVPLFAGVLAVAIGAYMAAMFLAGDAARSGFDDMVRAFRARALGAAVVAGVLAIAGLVIIRFEAPGLYDGLTSGPGLAAVAGSALAGLVTLVLVWRGRYEAARYTSAVAVGAVVAGWGFAQRPDFLPGALSFDEAAAGDPTLIALLISIGIAFLVLGPSLWLLFRLSLRGRLDTEFRPITAASRDEE</sequence>
<dbReference type="GO" id="GO:0019646">
    <property type="term" value="P:aerobic electron transport chain"/>
    <property type="evidence" value="ECO:0007669"/>
    <property type="project" value="TreeGrafter"/>
</dbReference>
<feature type="transmembrane region" description="Helical" evidence="7">
    <location>
        <begin position="232"/>
        <end position="252"/>
    </location>
</feature>
<keyword evidence="6 7" id="KW-0472">Membrane</keyword>
<dbReference type="PANTHER" id="PTHR43141">
    <property type="entry name" value="CYTOCHROME BD2 SUBUNIT II"/>
    <property type="match status" value="1"/>
</dbReference>
<dbReference type="GO" id="GO:0009055">
    <property type="term" value="F:electron transfer activity"/>
    <property type="evidence" value="ECO:0007669"/>
    <property type="project" value="TreeGrafter"/>
</dbReference>
<organism evidence="8 9">
    <name type="scientific">Phytoactinopolyspora halotolerans</name>
    <dbReference type="NCBI Taxonomy" id="1981512"/>
    <lineage>
        <taxon>Bacteria</taxon>
        <taxon>Bacillati</taxon>
        <taxon>Actinomycetota</taxon>
        <taxon>Actinomycetes</taxon>
        <taxon>Jiangellales</taxon>
        <taxon>Jiangellaceae</taxon>
        <taxon>Phytoactinopolyspora</taxon>
    </lineage>
</organism>
<feature type="transmembrane region" description="Helical" evidence="7">
    <location>
        <begin position="54"/>
        <end position="74"/>
    </location>
</feature>
<dbReference type="AlphaFoldDB" id="A0A6L9S8N3"/>
<feature type="transmembrane region" description="Helical" evidence="7">
    <location>
        <begin position="6"/>
        <end position="33"/>
    </location>
</feature>
<gene>
    <name evidence="8" type="ORF">G1H10_12825</name>
</gene>
<feature type="transmembrane region" description="Helical" evidence="7">
    <location>
        <begin position="259"/>
        <end position="278"/>
    </location>
</feature>
<evidence type="ECO:0000313" key="8">
    <source>
        <dbReference type="EMBL" id="NEE01051.1"/>
    </source>
</evidence>
<evidence type="ECO:0000256" key="5">
    <source>
        <dbReference type="ARBA" id="ARBA00022989"/>
    </source>
</evidence>
<evidence type="ECO:0000256" key="4">
    <source>
        <dbReference type="ARBA" id="ARBA00022692"/>
    </source>
</evidence>
<reference evidence="8 9" key="1">
    <citation type="submission" date="2020-02" db="EMBL/GenBank/DDBJ databases">
        <authorList>
            <person name="Li X.-J."/>
            <person name="Han X.-M."/>
        </authorList>
    </citation>
    <scope>NUCLEOTIDE SEQUENCE [LARGE SCALE GENOMIC DNA]</scope>
    <source>
        <strain evidence="8 9">CCTCC AB 2017055</strain>
    </source>
</reference>
<dbReference type="GO" id="GO:0016682">
    <property type="term" value="F:oxidoreductase activity, acting on diphenols and related substances as donors, oxygen as acceptor"/>
    <property type="evidence" value="ECO:0007669"/>
    <property type="project" value="TreeGrafter"/>
</dbReference>
<evidence type="ECO:0000256" key="1">
    <source>
        <dbReference type="ARBA" id="ARBA00004651"/>
    </source>
</evidence>
<dbReference type="GO" id="GO:0070069">
    <property type="term" value="C:cytochrome complex"/>
    <property type="evidence" value="ECO:0007669"/>
    <property type="project" value="TreeGrafter"/>
</dbReference>
<evidence type="ECO:0000256" key="7">
    <source>
        <dbReference type="SAM" id="Phobius"/>
    </source>
</evidence>
<dbReference type="InterPro" id="IPR003317">
    <property type="entry name" value="Cyt-d_oxidase_su2"/>
</dbReference>
<accession>A0A6L9S8N3</accession>
<keyword evidence="4 7" id="KW-0812">Transmembrane</keyword>
<dbReference type="Proteomes" id="UP000475214">
    <property type="component" value="Unassembled WGS sequence"/>
</dbReference>
<name>A0A6L9S8N3_9ACTN</name>
<dbReference type="GO" id="GO:0005886">
    <property type="term" value="C:plasma membrane"/>
    <property type="evidence" value="ECO:0007669"/>
    <property type="project" value="UniProtKB-SubCell"/>
</dbReference>
<keyword evidence="5 7" id="KW-1133">Transmembrane helix</keyword>
<feature type="transmembrane region" description="Helical" evidence="7">
    <location>
        <begin position="200"/>
        <end position="220"/>
    </location>
</feature>
<evidence type="ECO:0000313" key="9">
    <source>
        <dbReference type="Proteomes" id="UP000475214"/>
    </source>
</evidence>
<keyword evidence="3" id="KW-1003">Cell membrane</keyword>
<evidence type="ECO:0000256" key="2">
    <source>
        <dbReference type="ARBA" id="ARBA00007543"/>
    </source>
</evidence>
<feature type="transmembrane region" description="Helical" evidence="7">
    <location>
        <begin position="86"/>
        <end position="105"/>
    </location>
</feature>
<dbReference type="Pfam" id="PF02322">
    <property type="entry name" value="Cyt_bd_oxida_II"/>
    <property type="match status" value="1"/>
</dbReference>
<keyword evidence="9" id="KW-1185">Reference proteome</keyword>
<feature type="transmembrane region" description="Helical" evidence="7">
    <location>
        <begin position="160"/>
        <end position="180"/>
    </location>
</feature>
<dbReference type="EMBL" id="JAAGOA010000007">
    <property type="protein sequence ID" value="NEE01051.1"/>
    <property type="molecule type" value="Genomic_DNA"/>
</dbReference>
<proteinExistence type="inferred from homology"/>
<evidence type="ECO:0000256" key="3">
    <source>
        <dbReference type="ARBA" id="ARBA00022475"/>
    </source>
</evidence>